<evidence type="ECO:0000256" key="4">
    <source>
        <dbReference type="ARBA" id="ARBA00022989"/>
    </source>
</evidence>
<evidence type="ECO:0000256" key="5">
    <source>
        <dbReference type="ARBA" id="ARBA00023136"/>
    </source>
</evidence>
<gene>
    <name evidence="11" type="ORF">DFR45_102304</name>
</gene>
<evidence type="ECO:0000256" key="8">
    <source>
        <dbReference type="ARBA" id="ARBA00024235"/>
    </source>
</evidence>
<comment type="caution">
    <text evidence="11">The sequence shown here is derived from an EMBL/GenBank/DDBJ whole genome shotgun (WGS) entry which is preliminary data.</text>
</comment>
<dbReference type="InterPro" id="IPR026039">
    <property type="entry name" value="YfgM"/>
</dbReference>
<keyword evidence="5 9" id="KW-0472">Membrane</keyword>
<dbReference type="PANTHER" id="PTHR38035:SF1">
    <property type="entry name" value="ANCILLARY SECYEG TRANSLOCON SUBUNIT"/>
    <property type="match status" value="1"/>
</dbReference>
<dbReference type="GO" id="GO:0044877">
    <property type="term" value="F:protein-containing complex binding"/>
    <property type="evidence" value="ECO:0007669"/>
    <property type="project" value="InterPro"/>
</dbReference>
<accession>A0A369AND9</accession>
<dbReference type="RefSeq" id="WP_114482474.1">
    <property type="nucleotide sequence ID" value="NZ_QPJU01000002.1"/>
</dbReference>
<reference evidence="11 12" key="1">
    <citation type="submission" date="2018-07" db="EMBL/GenBank/DDBJ databases">
        <title>Genomic Encyclopedia of Type Strains, Phase IV (KMG-IV): sequencing the most valuable type-strain genomes for metagenomic binning, comparative biology and taxonomic classification.</title>
        <authorList>
            <person name="Goeker M."/>
        </authorList>
    </citation>
    <scope>NUCLEOTIDE SEQUENCE [LARGE SCALE GENOMIC DNA]</scope>
    <source>
        <strain evidence="11 12">DSM 100911</strain>
    </source>
</reference>
<evidence type="ECO:0000313" key="12">
    <source>
        <dbReference type="Proteomes" id="UP000252174"/>
    </source>
</evidence>
<keyword evidence="12" id="KW-1185">Reference proteome</keyword>
<feature type="transmembrane region" description="Helical" evidence="9">
    <location>
        <begin position="20"/>
        <end position="41"/>
    </location>
</feature>
<dbReference type="AlphaFoldDB" id="A0A369AND9"/>
<feature type="domain" description="Ancillary SecYEG translocon subunit/Cell division coordinator CpoB TPR" evidence="10">
    <location>
        <begin position="17"/>
        <end position="210"/>
    </location>
</feature>
<evidence type="ECO:0000256" key="9">
    <source>
        <dbReference type="SAM" id="Phobius"/>
    </source>
</evidence>
<dbReference type="PANTHER" id="PTHR38035">
    <property type="entry name" value="UPF0070 PROTEIN YFGM"/>
    <property type="match status" value="1"/>
</dbReference>
<organism evidence="11 12">
    <name type="scientific">Extensimonas vulgaris</name>
    <dbReference type="NCBI Taxonomy" id="1031594"/>
    <lineage>
        <taxon>Bacteria</taxon>
        <taxon>Pseudomonadati</taxon>
        <taxon>Pseudomonadota</taxon>
        <taxon>Betaproteobacteria</taxon>
        <taxon>Burkholderiales</taxon>
        <taxon>Comamonadaceae</taxon>
        <taxon>Extensimonas</taxon>
    </lineage>
</organism>
<sequence length="227" mass="24605">MAQHLDLEEQEQIEQIKHFWNTWGNLITAVLVLAFGALAAWNGYQYWQNRQATQAAGLFDAFDMAARAGDMQKMEQAFGDLRASYASTVQAAQAGMLLAKAQVDKDQLDAAKGTLAWVASHAGDEAYQALAHLRLSGVLMEQKALDEALQQVAGNFPAPFEALAADRKGDILMLMDKRKEAAAAYAQAYKTFAVESQYRRLVEIKLQALGAAPEANAASAPSPATKG</sequence>
<evidence type="ECO:0000256" key="7">
    <source>
        <dbReference type="ARBA" id="ARBA00024197"/>
    </source>
</evidence>
<proteinExistence type="inferred from homology"/>
<evidence type="ECO:0000259" key="10">
    <source>
        <dbReference type="Pfam" id="PF09976"/>
    </source>
</evidence>
<dbReference type="InterPro" id="IPR011990">
    <property type="entry name" value="TPR-like_helical_dom_sf"/>
</dbReference>
<dbReference type="Gene3D" id="1.25.40.10">
    <property type="entry name" value="Tetratricopeptide repeat domain"/>
    <property type="match status" value="1"/>
</dbReference>
<comment type="subcellular location">
    <subcellularLocation>
        <location evidence="1">Cell membrane</location>
        <topology evidence="1">Single-pass type II membrane protein</topology>
    </subcellularLocation>
</comment>
<evidence type="ECO:0000256" key="2">
    <source>
        <dbReference type="ARBA" id="ARBA00022475"/>
    </source>
</evidence>
<evidence type="ECO:0000256" key="1">
    <source>
        <dbReference type="ARBA" id="ARBA00004401"/>
    </source>
</evidence>
<dbReference type="InterPro" id="IPR018704">
    <property type="entry name" value="SecYEG/CpoB_TPR"/>
</dbReference>
<keyword evidence="2" id="KW-1003">Cell membrane</keyword>
<dbReference type="EMBL" id="QPJU01000002">
    <property type="protein sequence ID" value="RCX10902.1"/>
    <property type="molecule type" value="Genomic_DNA"/>
</dbReference>
<dbReference type="GO" id="GO:0005886">
    <property type="term" value="C:plasma membrane"/>
    <property type="evidence" value="ECO:0007669"/>
    <property type="project" value="UniProtKB-SubCell"/>
</dbReference>
<evidence type="ECO:0000256" key="6">
    <source>
        <dbReference type="ARBA" id="ARBA00023186"/>
    </source>
</evidence>
<name>A0A369AND9_9BURK</name>
<dbReference type="PIRSF" id="PIRSF006170">
    <property type="entry name" value="YfgM"/>
    <property type="match status" value="1"/>
</dbReference>
<protein>
    <recommendedName>
        <fullName evidence="8">Ancillary SecYEG translocon subunit</fullName>
    </recommendedName>
</protein>
<evidence type="ECO:0000256" key="3">
    <source>
        <dbReference type="ARBA" id="ARBA00022692"/>
    </source>
</evidence>
<keyword evidence="4 9" id="KW-1133">Transmembrane helix</keyword>
<dbReference type="Pfam" id="PF09976">
    <property type="entry name" value="TPR_21"/>
    <property type="match status" value="1"/>
</dbReference>
<dbReference type="OrthoDB" id="8521102at2"/>
<keyword evidence="6" id="KW-0143">Chaperone</keyword>
<keyword evidence="3 9" id="KW-0812">Transmembrane</keyword>
<comment type="similarity">
    <text evidence="7">Belongs to the YfgM family.</text>
</comment>
<dbReference type="Proteomes" id="UP000252174">
    <property type="component" value="Unassembled WGS sequence"/>
</dbReference>
<evidence type="ECO:0000313" key="11">
    <source>
        <dbReference type="EMBL" id="RCX10902.1"/>
    </source>
</evidence>